<dbReference type="PROSITE" id="PS51007">
    <property type="entry name" value="CYTC"/>
    <property type="match status" value="2"/>
</dbReference>
<evidence type="ECO:0000256" key="2">
    <source>
        <dbReference type="ARBA" id="ARBA00022448"/>
    </source>
</evidence>
<feature type="binding site" description="covalent" evidence="8">
    <location>
        <position position="133"/>
    </location>
    <ligand>
        <name>heme c</name>
        <dbReference type="ChEBI" id="CHEBI:61717"/>
        <label>2</label>
    </ligand>
</feature>
<keyword evidence="3 8" id="KW-0349">Heme</keyword>
<dbReference type="SUPFAM" id="SSF46626">
    <property type="entry name" value="Cytochrome c"/>
    <property type="match status" value="2"/>
</dbReference>
<gene>
    <name evidence="12" type="ORF">GCM10011332_18470</name>
</gene>
<evidence type="ECO:0000256" key="5">
    <source>
        <dbReference type="ARBA" id="ARBA00022764"/>
    </source>
</evidence>
<evidence type="ECO:0000256" key="9">
    <source>
        <dbReference type="PIRSR" id="PIRSR000005-2"/>
    </source>
</evidence>
<keyword evidence="7 9" id="KW-0408">Iron</keyword>
<dbReference type="InterPro" id="IPR024167">
    <property type="entry name" value="Cytochrome_c4-like"/>
</dbReference>
<dbReference type="Proteomes" id="UP000632498">
    <property type="component" value="Unassembled WGS sequence"/>
</dbReference>
<comment type="caution">
    <text evidence="12">The sequence shown here is derived from an EMBL/GenBank/DDBJ whole genome shotgun (WGS) entry which is preliminary data.</text>
</comment>
<keyword evidence="6" id="KW-0249">Electron transport</keyword>
<keyword evidence="2" id="KW-0813">Transport</keyword>
<feature type="binding site" description="axial binding residue" evidence="9">
    <location>
        <position position="38"/>
    </location>
    <ligand>
        <name>heme c</name>
        <dbReference type="ChEBI" id="CHEBI:61717"/>
        <label>1</label>
    </ligand>
    <ligandPart>
        <name>Fe</name>
        <dbReference type="ChEBI" id="CHEBI:18248"/>
    </ligandPart>
</feature>
<keyword evidence="10" id="KW-0732">Signal</keyword>
<dbReference type="AlphaFoldDB" id="A0A917BZP2"/>
<evidence type="ECO:0000313" key="13">
    <source>
        <dbReference type="Proteomes" id="UP000632498"/>
    </source>
</evidence>
<dbReference type="PANTHER" id="PTHR33751:SF9">
    <property type="entry name" value="CYTOCHROME C4"/>
    <property type="match status" value="1"/>
</dbReference>
<dbReference type="GO" id="GO:0005506">
    <property type="term" value="F:iron ion binding"/>
    <property type="evidence" value="ECO:0007669"/>
    <property type="project" value="InterPro"/>
</dbReference>
<dbReference type="InterPro" id="IPR050597">
    <property type="entry name" value="Cytochrome_c_Oxidase_Subunit"/>
</dbReference>
<keyword evidence="5" id="KW-0574">Periplasm</keyword>
<dbReference type="RefSeq" id="WP_229734294.1">
    <property type="nucleotide sequence ID" value="NZ_BMHV01000011.1"/>
</dbReference>
<feature type="binding site" description="axial binding residue" evidence="9">
    <location>
        <position position="76"/>
    </location>
    <ligand>
        <name>heme c</name>
        <dbReference type="ChEBI" id="CHEBI:61717"/>
        <label>1</label>
    </ligand>
    <ligandPart>
        <name>Fe</name>
        <dbReference type="ChEBI" id="CHEBI:18248"/>
    </ligandPart>
</feature>
<evidence type="ECO:0000313" key="12">
    <source>
        <dbReference type="EMBL" id="GGF64725.1"/>
    </source>
</evidence>
<feature type="binding site" description="axial binding residue" evidence="9">
    <location>
        <position position="174"/>
    </location>
    <ligand>
        <name>heme c</name>
        <dbReference type="ChEBI" id="CHEBI:61717"/>
        <label>2</label>
    </ligand>
    <ligandPart>
        <name>Fe</name>
        <dbReference type="ChEBI" id="CHEBI:18248"/>
    </ligandPart>
</feature>
<dbReference type="GO" id="GO:0009055">
    <property type="term" value="F:electron transfer activity"/>
    <property type="evidence" value="ECO:0007669"/>
    <property type="project" value="InterPro"/>
</dbReference>
<dbReference type="GO" id="GO:0042597">
    <property type="term" value="C:periplasmic space"/>
    <property type="evidence" value="ECO:0007669"/>
    <property type="project" value="UniProtKB-SubCell"/>
</dbReference>
<reference evidence="12" key="1">
    <citation type="journal article" date="2014" name="Int. J. Syst. Evol. Microbiol.">
        <title>Complete genome sequence of Corynebacterium casei LMG S-19264T (=DSM 44701T), isolated from a smear-ripened cheese.</title>
        <authorList>
            <consortium name="US DOE Joint Genome Institute (JGI-PGF)"/>
            <person name="Walter F."/>
            <person name="Albersmeier A."/>
            <person name="Kalinowski J."/>
            <person name="Ruckert C."/>
        </authorList>
    </citation>
    <scope>NUCLEOTIDE SEQUENCE</scope>
    <source>
        <strain evidence="12">CGMCC 1.15254</strain>
    </source>
</reference>
<dbReference type="Gene3D" id="1.10.760.10">
    <property type="entry name" value="Cytochrome c-like domain"/>
    <property type="match status" value="2"/>
</dbReference>
<feature type="binding site" description="covalent" evidence="8">
    <location>
        <position position="34"/>
    </location>
    <ligand>
        <name>heme c</name>
        <dbReference type="ChEBI" id="CHEBI:61717"/>
        <label>1</label>
    </ligand>
</feature>
<dbReference type="GO" id="GO:0020037">
    <property type="term" value="F:heme binding"/>
    <property type="evidence" value="ECO:0007669"/>
    <property type="project" value="InterPro"/>
</dbReference>
<evidence type="ECO:0000256" key="4">
    <source>
        <dbReference type="ARBA" id="ARBA00022723"/>
    </source>
</evidence>
<keyword evidence="4 9" id="KW-0479">Metal-binding</keyword>
<feature type="binding site" description="covalent" evidence="8">
    <location>
        <position position="37"/>
    </location>
    <ligand>
        <name>heme c</name>
        <dbReference type="ChEBI" id="CHEBI:61717"/>
        <label>1</label>
    </ligand>
</feature>
<feature type="domain" description="Cytochrome c" evidence="11">
    <location>
        <begin position="109"/>
        <end position="197"/>
    </location>
</feature>
<comment type="subcellular location">
    <subcellularLocation>
        <location evidence="1">Periplasm</location>
    </subcellularLocation>
</comment>
<dbReference type="Pfam" id="PF13442">
    <property type="entry name" value="Cytochrome_CBB3"/>
    <property type="match status" value="1"/>
</dbReference>
<evidence type="ECO:0000256" key="8">
    <source>
        <dbReference type="PIRSR" id="PIRSR000005-1"/>
    </source>
</evidence>
<keyword evidence="13" id="KW-1185">Reference proteome</keyword>
<sequence>MFKRAFLISTLFMGTQSAFGADMDRAIEIVEEKCHLCHGTEGESSSAIYPRLAAQHEEYIAKQLADFQAGRRTGTMNEMAQDLTPDEMVALGKYFAAKPPLSHRVRDEEFAAVGQYLYMNGNKYSGVTACKTCHGDEGKGTQKLPRLAGQHKRYLADQLTEFHNRNRTNDNAVMHSIASKLTEMEIQALATYISGMK</sequence>
<protein>
    <submittedName>
        <fullName evidence="12">Cytochrome c</fullName>
    </submittedName>
</protein>
<comment type="PTM">
    <text evidence="8">Binds 2 heme c groups covalently per subunit.</text>
</comment>
<evidence type="ECO:0000259" key="11">
    <source>
        <dbReference type="PROSITE" id="PS51007"/>
    </source>
</evidence>
<evidence type="ECO:0000256" key="3">
    <source>
        <dbReference type="ARBA" id="ARBA00022617"/>
    </source>
</evidence>
<name>A0A917BZP2_9PROT</name>
<evidence type="ECO:0000256" key="6">
    <source>
        <dbReference type="ARBA" id="ARBA00022982"/>
    </source>
</evidence>
<feature type="chain" id="PRO_5037296726" evidence="10">
    <location>
        <begin position="21"/>
        <end position="197"/>
    </location>
</feature>
<organism evidence="12 13">
    <name type="scientific">Terasakiella brassicae</name>
    <dbReference type="NCBI Taxonomy" id="1634917"/>
    <lineage>
        <taxon>Bacteria</taxon>
        <taxon>Pseudomonadati</taxon>
        <taxon>Pseudomonadota</taxon>
        <taxon>Alphaproteobacteria</taxon>
        <taxon>Rhodospirillales</taxon>
        <taxon>Terasakiellaceae</taxon>
        <taxon>Terasakiella</taxon>
    </lineage>
</organism>
<feature type="binding site" description="covalent" evidence="8">
    <location>
        <position position="130"/>
    </location>
    <ligand>
        <name>heme c</name>
        <dbReference type="ChEBI" id="CHEBI:61717"/>
        <label>2</label>
    </ligand>
</feature>
<evidence type="ECO:0000256" key="7">
    <source>
        <dbReference type="ARBA" id="ARBA00023004"/>
    </source>
</evidence>
<feature type="binding site" description="axial binding residue" evidence="9">
    <location>
        <position position="134"/>
    </location>
    <ligand>
        <name>heme c</name>
        <dbReference type="ChEBI" id="CHEBI:61717"/>
        <label>2</label>
    </ligand>
    <ligandPart>
        <name>Fe</name>
        <dbReference type="ChEBI" id="CHEBI:18248"/>
    </ligandPart>
</feature>
<reference evidence="12" key="2">
    <citation type="submission" date="2020-09" db="EMBL/GenBank/DDBJ databases">
        <authorList>
            <person name="Sun Q."/>
            <person name="Zhou Y."/>
        </authorList>
    </citation>
    <scope>NUCLEOTIDE SEQUENCE</scope>
    <source>
        <strain evidence="12">CGMCC 1.15254</strain>
    </source>
</reference>
<dbReference type="PANTHER" id="PTHR33751">
    <property type="entry name" value="CBB3-TYPE CYTOCHROME C OXIDASE SUBUNIT FIXP"/>
    <property type="match status" value="1"/>
</dbReference>
<dbReference type="Pfam" id="PF00034">
    <property type="entry name" value="Cytochrom_C"/>
    <property type="match status" value="1"/>
</dbReference>
<dbReference type="InterPro" id="IPR036909">
    <property type="entry name" value="Cyt_c-like_dom_sf"/>
</dbReference>
<proteinExistence type="predicted"/>
<feature type="domain" description="Cytochrome c" evidence="11">
    <location>
        <begin position="21"/>
        <end position="99"/>
    </location>
</feature>
<evidence type="ECO:0000256" key="10">
    <source>
        <dbReference type="SAM" id="SignalP"/>
    </source>
</evidence>
<feature type="signal peptide" evidence="10">
    <location>
        <begin position="1"/>
        <end position="20"/>
    </location>
</feature>
<dbReference type="EMBL" id="BMHV01000011">
    <property type="protein sequence ID" value="GGF64725.1"/>
    <property type="molecule type" value="Genomic_DNA"/>
</dbReference>
<accession>A0A917BZP2</accession>
<dbReference type="InterPro" id="IPR009056">
    <property type="entry name" value="Cyt_c-like_dom"/>
</dbReference>
<evidence type="ECO:0000256" key="1">
    <source>
        <dbReference type="ARBA" id="ARBA00004418"/>
    </source>
</evidence>
<dbReference type="PIRSF" id="PIRSF000005">
    <property type="entry name" value="Cytochrome_c4"/>
    <property type="match status" value="1"/>
</dbReference>